<dbReference type="Gene3D" id="3.40.50.720">
    <property type="entry name" value="NAD(P)-binding Rossmann-like Domain"/>
    <property type="match status" value="1"/>
</dbReference>
<keyword evidence="3" id="KW-1185">Reference proteome</keyword>
<gene>
    <name evidence="2" type="ORF">LJ739_12745</name>
</gene>
<accession>A0ABS8G9E1</accession>
<dbReference type="PANTHER" id="PTHR48079">
    <property type="entry name" value="PROTEIN YEEZ"/>
    <property type="match status" value="1"/>
</dbReference>
<dbReference type="InterPro" id="IPR001509">
    <property type="entry name" value="Epimerase_deHydtase"/>
</dbReference>
<feature type="domain" description="NAD-dependent epimerase/dehydratase" evidence="1">
    <location>
        <begin position="3"/>
        <end position="211"/>
    </location>
</feature>
<name>A0ABS8G9E1_9ALTE</name>
<dbReference type="InterPro" id="IPR036291">
    <property type="entry name" value="NAD(P)-bd_dom_sf"/>
</dbReference>
<organism evidence="2 3">
    <name type="scientific">Fluctibacter halophilus</name>
    <dbReference type="NCBI Taxonomy" id="226011"/>
    <lineage>
        <taxon>Bacteria</taxon>
        <taxon>Pseudomonadati</taxon>
        <taxon>Pseudomonadota</taxon>
        <taxon>Gammaproteobacteria</taxon>
        <taxon>Alteromonadales</taxon>
        <taxon>Alteromonadaceae</taxon>
        <taxon>Fluctibacter</taxon>
    </lineage>
</organism>
<proteinExistence type="predicted"/>
<dbReference type="SUPFAM" id="SSF51735">
    <property type="entry name" value="NAD(P)-binding Rossmann-fold domains"/>
    <property type="match status" value="1"/>
</dbReference>
<evidence type="ECO:0000313" key="2">
    <source>
        <dbReference type="EMBL" id="MCC2617113.1"/>
    </source>
</evidence>
<evidence type="ECO:0000259" key="1">
    <source>
        <dbReference type="Pfam" id="PF01370"/>
    </source>
</evidence>
<dbReference type="PANTHER" id="PTHR48079:SF6">
    <property type="entry name" value="NAD(P)-BINDING DOMAIN-CONTAINING PROTEIN-RELATED"/>
    <property type="match status" value="1"/>
</dbReference>
<dbReference type="InterPro" id="IPR051783">
    <property type="entry name" value="NAD(P)-dependent_oxidoreduct"/>
</dbReference>
<dbReference type="RefSeq" id="WP_229161041.1">
    <property type="nucleotide sequence ID" value="NZ_JAJEWP010000003.1"/>
</dbReference>
<protein>
    <submittedName>
        <fullName evidence="2">NAD(P)H-binding protein</fullName>
    </submittedName>
</protein>
<comment type="caution">
    <text evidence="2">The sequence shown here is derived from an EMBL/GenBank/DDBJ whole genome shotgun (WGS) entry which is preliminary data.</text>
</comment>
<dbReference type="Pfam" id="PF01370">
    <property type="entry name" value="Epimerase"/>
    <property type="match status" value="1"/>
</dbReference>
<reference evidence="2 3" key="1">
    <citation type="submission" date="2021-10" db="EMBL/GenBank/DDBJ databases">
        <title>Draft genome of Aestuariibacter halophilus JC2043.</title>
        <authorList>
            <person name="Emsley S.A."/>
            <person name="Pfannmuller K.M."/>
            <person name="Ushijima B."/>
            <person name="Saw J.H."/>
            <person name="Videau P."/>
        </authorList>
    </citation>
    <scope>NUCLEOTIDE SEQUENCE [LARGE SCALE GENOMIC DNA]</scope>
    <source>
        <strain evidence="2 3">JC2043</strain>
    </source>
</reference>
<sequence>MHVMILGGTGNIGAAIVNQLHQQGATLSVLCRSTASCQKAESMGATPLQGDLCDPTRWARHLQTADALVHVACNFDHAMAATDHHVTTAIIEQAKIRSAALKVLYTGGIWCFGSADEVITEQTQKAPVEAFRWMVENGQKLQNAQGLETQIIHPANVVSFDQQLIPSILHHELADTGSVRVPVDKIHHWPRVEVNNLAEMYVLALSGGAAGNEYLAAADGGTRLEDIAAPLMPEGSNPVEVLPIEYWTQKYGHWASGYACNQQVSSQHALDTLGWQAKHF</sequence>
<evidence type="ECO:0000313" key="3">
    <source>
        <dbReference type="Proteomes" id="UP001520878"/>
    </source>
</evidence>
<dbReference type="EMBL" id="JAJEWP010000003">
    <property type="protein sequence ID" value="MCC2617113.1"/>
    <property type="molecule type" value="Genomic_DNA"/>
</dbReference>
<dbReference type="Proteomes" id="UP001520878">
    <property type="component" value="Unassembled WGS sequence"/>
</dbReference>